<reference evidence="8" key="1">
    <citation type="submission" date="2021-10" db="EMBL/GenBank/DDBJ databases">
        <title>Tropical sea cucumber genome reveals ecological adaptation and Cuvierian tubules defense mechanism.</title>
        <authorList>
            <person name="Chen T."/>
        </authorList>
    </citation>
    <scope>NUCLEOTIDE SEQUENCE</scope>
    <source>
        <strain evidence="8">Nanhai2018</strain>
        <tissue evidence="8">Muscle</tissue>
    </source>
</reference>
<keyword evidence="6" id="KW-0175">Coiled coil</keyword>
<accession>A0A9Q0YL21</accession>
<dbReference type="PANTHER" id="PTHR12675">
    <property type="entry name" value="MUSCLEBLIND-LIKE PROTEIN"/>
    <property type="match status" value="1"/>
</dbReference>
<evidence type="ECO:0000256" key="2">
    <source>
        <dbReference type="ARBA" id="ARBA00022737"/>
    </source>
</evidence>
<sequence length="407" mass="45430">MDDGRSGARSAFCCSAHFCCTLQDVCMPCMMNDHKPEEICRDFLRKACSRGSSCKFRHPRSSEKKYEFCRDFQNSYCHRVNCKYIHCSPEKEEYFWDTGELPQSLDKESSPDTDRMLQEREIPLCKDFLSGACKRGVKCKYRHRSIGDIEYEERLRSIQPYPEARMKFACESPRETSPFDEYSHDLARRRIATDLPYHFSRQSRLEEYSSANGYYEYARSRSMRDFEEENIRLLRKIEDLRKQVDDLTATNEVLLEQNARLRAVKNDVSAVLLAESHLVRSTSAVTPAQVHLTAATAGAVPYPARVAAAAPPAAQVATANPTAQVITAELQGMPVSIASAGGLTAASLPSAMTPQVPAHSSVPPSVCVTSSMMTYPLPNLRNVATVTVPNVATVNVANVPTPNRLGP</sequence>
<evidence type="ECO:0000256" key="1">
    <source>
        <dbReference type="ARBA" id="ARBA00022723"/>
    </source>
</evidence>
<dbReference type="OrthoDB" id="250836at2759"/>
<feature type="zinc finger region" description="C3H1-type" evidence="5">
    <location>
        <begin position="63"/>
        <end position="89"/>
    </location>
</feature>
<feature type="zinc finger region" description="C3H1-type" evidence="5">
    <location>
        <begin position="35"/>
        <end position="61"/>
    </location>
</feature>
<dbReference type="Gene3D" id="3.30.1370.210">
    <property type="match status" value="1"/>
</dbReference>
<organism evidence="8 9">
    <name type="scientific">Holothuria leucospilota</name>
    <name type="common">Black long sea cucumber</name>
    <name type="synonym">Mertensiothuria leucospilota</name>
    <dbReference type="NCBI Taxonomy" id="206669"/>
    <lineage>
        <taxon>Eukaryota</taxon>
        <taxon>Metazoa</taxon>
        <taxon>Echinodermata</taxon>
        <taxon>Eleutherozoa</taxon>
        <taxon>Echinozoa</taxon>
        <taxon>Holothuroidea</taxon>
        <taxon>Aspidochirotacea</taxon>
        <taxon>Aspidochirotida</taxon>
        <taxon>Holothuriidae</taxon>
        <taxon>Holothuria</taxon>
    </lineage>
</organism>
<keyword evidence="2" id="KW-0677">Repeat</keyword>
<feature type="domain" description="C3H1-type" evidence="7">
    <location>
        <begin position="35"/>
        <end position="61"/>
    </location>
</feature>
<dbReference type="InterPro" id="IPR000571">
    <property type="entry name" value="Znf_CCCH"/>
</dbReference>
<dbReference type="GO" id="GO:0003723">
    <property type="term" value="F:RNA binding"/>
    <property type="evidence" value="ECO:0007669"/>
    <property type="project" value="TreeGrafter"/>
</dbReference>
<name>A0A9Q0YL21_HOLLE</name>
<dbReference type="SUPFAM" id="SSF90229">
    <property type="entry name" value="CCCH zinc finger"/>
    <property type="match status" value="1"/>
</dbReference>
<proteinExistence type="predicted"/>
<feature type="domain" description="C3H1-type" evidence="7">
    <location>
        <begin position="63"/>
        <end position="89"/>
    </location>
</feature>
<keyword evidence="3 5" id="KW-0863">Zinc-finger</keyword>
<keyword evidence="9" id="KW-1185">Reference proteome</keyword>
<keyword evidence="1 5" id="KW-0479">Metal-binding</keyword>
<feature type="coiled-coil region" evidence="6">
    <location>
        <begin position="223"/>
        <end position="264"/>
    </location>
</feature>
<evidence type="ECO:0000259" key="7">
    <source>
        <dbReference type="PROSITE" id="PS50103"/>
    </source>
</evidence>
<gene>
    <name evidence="8" type="ORF">HOLleu_34321</name>
</gene>
<evidence type="ECO:0000256" key="6">
    <source>
        <dbReference type="SAM" id="Coils"/>
    </source>
</evidence>
<dbReference type="AlphaFoldDB" id="A0A9Q0YL21"/>
<evidence type="ECO:0000256" key="3">
    <source>
        <dbReference type="ARBA" id="ARBA00022771"/>
    </source>
</evidence>
<dbReference type="PANTHER" id="PTHR12675:SF6">
    <property type="entry name" value="ZINC FINGER CCCH DOMAIN-CONTAINING PROTEIN 10"/>
    <property type="match status" value="1"/>
</dbReference>
<dbReference type="InterPro" id="IPR036855">
    <property type="entry name" value="Znf_CCCH_sf"/>
</dbReference>
<dbReference type="GO" id="GO:0043484">
    <property type="term" value="P:regulation of RNA splicing"/>
    <property type="evidence" value="ECO:0007669"/>
    <property type="project" value="TreeGrafter"/>
</dbReference>
<feature type="zinc finger region" description="C3H1-type" evidence="5">
    <location>
        <begin position="119"/>
        <end position="146"/>
    </location>
</feature>
<dbReference type="GO" id="GO:0008270">
    <property type="term" value="F:zinc ion binding"/>
    <property type="evidence" value="ECO:0007669"/>
    <property type="project" value="UniProtKB-KW"/>
</dbReference>
<comment type="caution">
    <text evidence="8">The sequence shown here is derived from an EMBL/GenBank/DDBJ whole genome shotgun (WGS) entry which is preliminary data.</text>
</comment>
<dbReference type="Proteomes" id="UP001152320">
    <property type="component" value="Chromosome 18"/>
</dbReference>
<dbReference type="PROSITE" id="PS50103">
    <property type="entry name" value="ZF_C3H1"/>
    <property type="match status" value="3"/>
</dbReference>
<protein>
    <submittedName>
        <fullName evidence="8">Zinc finger CCCH domain-containing protein 10</fullName>
    </submittedName>
</protein>
<keyword evidence="4 5" id="KW-0862">Zinc</keyword>
<dbReference type="SMART" id="SM00356">
    <property type="entry name" value="ZnF_C3H1"/>
    <property type="match status" value="3"/>
</dbReference>
<evidence type="ECO:0000256" key="5">
    <source>
        <dbReference type="PROSITE-ProRule" id="PRU00723"/>
    </source>
</evidence>
<dbReference type="EMBL" id="JAIZAY010000018">
    <property type="protein sequence ID" value="KAJ8024418.1"/>
    <property type="molecule type" value="Genomic_DNA"/>
</dbReference>
<evidence type="ECO:0000256" key="4">
    <source>
        <dbReference type="ARBA" id="ARBA00022833"/>
    </source>
</evidence>
<feature type="domain" description="C3H1-type" evidence="7">
    <location>
        <begin position="119"/>
        <end position="146"/>
    </location>
</feature>
<dbReference type="Pfam" id="PF00642">
    <property type="entry name" value="zf-CCCH"/>
    <property type="match status" value="2"/>
</dbReference>
<dbReference type="Gene3D" id="4.10.1000.10">
    <property type="entry name" value="Zinc finger, CCCH-type"/>
    <property type="match status" value="1"/>
</dbReference>
<evidence type="ECO:0000313" key="8">
    <source>
        <dbReference type="EMBL" id="KAJ8024418.1"/>
    </source>
</evidence>
<evidence type="ECO:0000313" key="9">
    <source>
        <dbReference type="Proteomes" id="UP001152320"/>
    </source>
</evidence>